<evidence type="ECO:0000259" key="4">
    <source>
        <dbReference type="Pfam" id="PF08241"/>
    </source>
</evidence>
<keyword evidence="1" id="KW-0808">Transferase</keyword>
<proteinExistence type="inferred from homology"/>
<comment type="caution">
    <text evidence="5">The sequence shown here is derived from an EMBL/GenBank/DDBJ whole genome shotgun (WGS) entry which is preliminary data.</text>
</comment>
<feature type="transmembrane region" description="Helical" evidence="3">
    <location>
        <begin position="285"/>
        <end position="302"/>
    </location>
</feature>
<dbReference type="PANTHER" id="PTHR44068">
    <property type="entry name" value="ZGC:194242"/>
    <property type="match status" value="1"/>
</dbReference>
<dbReference type="Proteomes" id="UP001583172">
    <property type="component" value="Unassembled WGS sequence"/>
</dbReference>
<dbReference type="SUPFAM" id="SSF53335">
    <property type="entry name" value="S-adenosyl-L-methionine-dependent methyltransferases"/>
    <property type="match status" value="1"/>
</dbReference>
<organism evidence="5 6">
    <name type="scientific">Humicola insolens</name>
    <name type="common">Soft-rot fungus</name>
    <dbReference type="NCBI Taxonomy" id="85995"/>
    <lineage>
        <taxon>Eukaryota</taxon>
        <taxon>Fungi</taxon>
        <taxon>Dikarya</taxon>
        <taxon>Ascomycota</taxon>
        <taxon>Pezizomycotina</taxon>
        <taxon>Sordariomycetes</taxon>
        <taxon>Sordariomycetidae</taxon>
        <taxon>Sordariales</taxon>
        <taxon>Chaetomiaceae</taxon>
        <taxon>Mycothermus</taxon>
    </lineage>
</organism>
<evidence type="ECO:0000313" key="6">
    <source>
        <dbReference type="Proteomes" id="UP001583172"/>
    </source>
</evidence>
<feature type="domain" description="Methyltransferase type 11" evidence="4">
    <location>
        <begin position="114"/>
        <end position="213"/>
    </location>
</feature>
<keyword evidence="3" id="KW-1133">Transmembrane helix</keyword>
<name>A0ABR3VG72_HUMIN</name>
<evidence type="ECO:0000256" key="2">
    <source>
        <dbReference type="ARBA" id="ARBA00038188"/>
    </source>
</evidence>
<gene>
    <name evidence="5" type="ORF">VTJ49DRAFT_7706</name>
</gene>
<keyword evidence="3" id="KW-0472">Membrane</keyword>
<dbReference type="Pfam" id="PF08241">
    <property type="entry name" value="Methyltransf_11"/>
    <property type="match status" value="1"/>
</dbReference>
<dbReference type="PANTHER" id="PTHR44068:SF1">
    <property type="entry name" value="HYPOTHETICAL LOC100005854"/>
    <property type="match status" value="1"/>
</dbReference>
<keyword evidence="3" id="KW-0812">Transmembrane</keyword>
<sequence length="342" mass="38445">MQPRSCPSSFEFAPVPAGIVADRVHFPTSEVPSFPMATDRRDSSEPIINPNPILDQYYRSFESRIGYRLVLGDTRHHGWYEKGTFWPFPVGKALRRMEEKLFQALNLPAGSQVLDAGCGMGHVAIYMARRGLRITGIDYMDIHVAKAKRNVARATDLPAGAVTVQRMDYHHLESIPSESHDGVYTMETFVHATDPEAVLAGFYRILRPGGRVALIEYDNALNPATASDGAPRKAVEDMELVNKWAAMPTNARADMGLYKRLLEEAGFVDVQIVDLSANIRPMLRLFYWLAIVPYFFVKLFHLERWFVNTVAGAQAYRNQDHWRYVQVTATKPGGTIEGAKAK</sequence>
<evidence type="ECO:0000313" key="5">
    <source>
        <dbReference type="EMBL" id="KAL1840807.1"/>
    </source>
</evidence>
<comment type="similarity">
    <text evidence="2">Belongs to the class I-like SAM-binding methyltransferase superfamily. Erg6/SMT family.</text>
</comment>
<dbReference type="InterPro" id="IPR013216">
    <property type="entry name" value="Methyltransf_11"/>
</dbReference>
<reference evidence="5 6" key="1">
    <citation type="journal article" date="2024" name="Commun. Biol.">
        <title>Comparative genomic analysis of thermophilic fungi reveals convergent evolutionary adaptations and gene losses.</title>
        <authorList>
            <person name="Steindorff A.S."/>
            <person name="Aguilar-Pontes M.V."/>
            <person name="Robinson A.J."/>
            <person name="Andreopoulos B."/>
            <person name="LaButti K."/>
            <person name="Kuo A."/>
            <person name="Mondo S."/>
            <person name="Riley R."/>
            <person name="Otillar R."/>
            <person name="Haridas S."/>
            <person name="Lipzen A."/>
            <person name="Grimwood J."/>
            <person name="Schmutz J."/>
            <person name="Clum A."/>
            <person name="Reid I.D."/>
            <person name="Moisan M.C."/>
            <person name="Butler G."/>
            <person name="Nguyen T.T.M."/>
            <person name="Dewar K."/>
            <person name="Conant G."/>
            <person name="Drula E."/>
            <person name="Henrissat B."/>
            <person name="Hansel C."/>
            <person name="Singer S."/>
            <person name="Hutchinson M.I."/>
            <person name="de Vries R.P."/>
            <person name="Natvig D.O."/>
            <person name="Powell A.J."/>
            <person name="Tsang A."/>
            <person name="Grigoriev I.V."/>
        </authorList>
    </citation>
    <scope>NUCLEOTIDE SEQUENCE [LARGE SCALE GENOMIC DNA]</scope>
    <source>
        <strain evidence="5 6">CBS 620.91</strain>
    </source>
</reference>
<protein>
    <recommendedName>
        <fullName evidence="4">Methyltransferase type 11 domain-containing protein</fullName>
    </recommendedName>
</protein>
<evidence type="ECO:0000256" key="1">
    <source>
        <dbReference type="ARBA" id="ARBA00022679"/>
    </source>
</evidence>
<keyword evidence="6" id="KW-1185">Reference proteome</keyword>
<dbReference type="InterPro" id="IPR050447">
    <property type="entry name" value="Erg6_SMT_methyltransf"/>
</dbReference>
<accession>A0ABR3VG72</accession>
<dbReference type="Gene3D" id="3.40.50.150">
    <property type="entry name" value="Vaccinia Virus protein VP39"/>
    <property type="match status" value="1"/>
</dbReference>
<evidence type="ECO:0000256" key="3">
    <source>
        <dbReference type="SAM" id="Phobius"/>
    </source>
</evidence>
<dbReference type="InterPro" id="IPR029063">
    <property type="entry name" value="SAM-dependent_MTases_sf"/>
</dbReference>
<dbReference type="CDD" id="cd02440">
    <property type="entry name" value="AdoMet_MTases"/>
    <property type="match status" value="1"/>
</dbReference>
<dbReference type="EMBL" id="JAZGSY010000098">
    <property type="protein sequence ID" value="KAL1840807.1"/>
    <property type="molecule type" value="Genomic_DNA"/>
</dbReference>